<gene>
    <name evidence="1" type="ORF">CDAUBV1_LOCUS1410</name>
</gene>
<evidence type="ECO:0000313" key="2">
    <source>
        <dbReference type="Proteomes" id="UP001497525"/>
    </source>
</evidence>
<evidence type="ECO:0000313" key="1">
    <source>
        <dbReference type="EMBL" id="CAL5129958.1"/>
    </source>
</evidence>
<proteinExistence type="predicted"/>
<name>A0AAV2T3T3_CALDB</name>
<organism evidence="1 2">
    <name type="scientific">Calicophoron daubneyi</name>
    <name type="common">Rumen fluke</name>
    <name type="synonym">Paramphistomum daubneyi</name>
    <dbReference type="NCBI Taxonomy" id="300641"/>
    <lineage>
        <taxon>Eukaryota</taxon>
        <taxon>Metazoa</taxon>
        <taxon>Spiralia</taxon>
        <taxon>Lophotrochozoa</taxon>
        <taxon>Platyhelminthes</taxon>
        <taxon>Trematoda</taxon>
        <taxon>Digenea</taxon>
        <taxon>Plagiorchiida</taxon>
        <taxon>Pronocephalata</taxon>
        <taxon>Paramphistomoidea</taxon>
        <taxon>Paramphistomidae</taxon>
        <taxon>Calicophoron</taxon>
    </lineage>
</organism>
<protein>
    <submittedName>
        <fullName evidence="1">Uncharacterized protein</fullName>
    </submittedName>
</protein>
<dbReference type="Proteomes" id="UP001497525">
    <property type="component" value="Unassembled WGS sequence"/>
</dbReference>
<comment type="caution">
    <text evidence="1">The sequence shown here is derived from an EMBL/GenBank/DDBJ whole genome shotgun (WGS) entry which is preliminary data.</text>
</comment>
<accession>A0AAV2T3T3</accession>
<sequence length="120" mass="14360">MMHPTFPMYTVKIRISFTATVMKHAYHVRSNFFPRFHYWPPQTLCTCSDYFKRLETTLHFILVCRNASQIDQNLPFCDAVFICFLSSFLYRIHDNADKYLHLLKLQCMRSASWFDGALKY</sequence>
<dbReference type="AlphaFoldDB" id="A0AAV2T3T3"/>
<reference evidence="1" key="1">
    <citation type="submission" date="2024-06" db="EMBL/GenBank/DDBJ databases">
        <authorList>
            <person name="Liu X."/>
            <person name="Lenzi L."/>
            <person name="Haldenby T S."/>
            <person name="Uol C."/>
        </authorList>
    </citation>
    <scope>NUCLEOTIDE SEQUENCE</scope>
</reference>
<dbReference type="EMBL" id="CAXLJL010000057">
    <property type="protein sequence ID" value="CAL5129958.1"/>
    <property type="molecule type" value="Genomic_DNA"/>
</dbReference>